<comment type="function">
    <text evidence="8">Catalyzes the methylthiolation of an aspartic acid residue of ribosomal protein uS12.</text>
</comment>
<dbReference type="InterPro" id="IPR002792">
    <property type="entry name" value="TRAM_dom"/>
</dbReference>
<dbReference type="InterPro" id="IPR006638">
    <property type="entry name" value="Elp3/MiaA/NifB-like_rSAM"/>
</dbReference>
<feature type="binding site" evidence="8">
    <location>
        <position position="153"/>
    </location>
    <ligand>
        <name>[4Fe-4S] cluster</name>
        <dbReference type="ChEBI" id="CHEBI:49883"/>
        <label>2</label>
        <note>4Fe-4S-S-AdoMet</note>
    </ligand>
</feature>
<dbReference type="GO" id="GO:0005829">
    <property type="term" value="C:cytosol"/>
    <property type="evidence" value="ECO:0007669"/>
    <property type="project" value="TreeGrafter"/>
</dbReference>
<dbReference type="EMBL" id="FLUQ01000001">
    <property type="protein sequence ID" value="SBW00107.1"/>
    <property type="molecule type" value="Genomic_DNA"/>
</dbReference>
<reference evidence="11" key="1">
    <citation type="submission" date="2016-04" db="EMBL/GenBank/DDBJ databases">
        <authorList>
            <person name="Evans L.H."/>
            <person name="Alamgir A."/>
            <person name="Owens N."/>
            <person name="Weber N.D."/>
            <person name="Virtaneva K."/>
            <person name="Barbian K."/>
            <person name="Babar A."/>
            <person name="Rosenke K."/>
        </authorList>
    </citation>
    <scope>NUCLEOTIDE SEQUENCE</scope>
    <source>
        <strain evidence="11">86</strain>
    </source>
</reference>
<dbReference type="SFLD" id="SFLDG01082">
    <property type="entry name" value="B12-binding_domain_containing"/>
    <property type="match status" value="1"/>
</dbReference>
<keyword evidence="11" id="KW-0689">Ribosomal protein</keyword>
<feature type="binding site" evidence="8">
    <location>
        <position position="149"/>
    </location>
    <ligand>
        <name>[4Fe-4S] cluster</name>
        <dbReference type="ChEBI" id="CHEBI:49883"/>
        <label>2</label>
        <note>4Fe-4S-S-AdoMet</note>
    </ligand>
</feature>
<feature type="domain" description="Radical SAM core" evidence="10">
    <location>
        <begin position="135"/>
        <end position="369"/>
    </location>
</feature>
<accession>A0A212JL11</accession>
<keyword evidence="1 8" id="KW-0004">4Fe-4S</keyword>
<keyword evidence="4 8" id="KW-0949">S-adenosyl-L-methionine</keyword>
<dbReference type="SFLD" id="SFLDS00029">
    <property type="entry name" value="Radical_SAM"/>
    <property type="match status" value="1"/>
</dbReference>
<protein>
    <recommendedName>
        <fullName evidence="8">Ribosomal protein uS12 methylthiotransferase RimO</fullName>
        <shortName evidence="8">uS12 MTTase</shortName>
        <shortName evidence="8">uS12 methylthiotransferase</shortName>
        <ecNumber evidence="8">2.8.4.4</ecNumber>
    </recommendedName>
    <alternativeName>
        <fullName evidence="8">Ribosomal protein uS12 (aspartate-C(3))-methylthiotransferase</fullName>
    </alternativeName>
    <alternativeName>
        <fullName evidence="8">Ribosome maturation factor RimO</fullName>
    </alternativeName>
</protein>
<dbReference type="Pfam" id="PF04055">
    <property type="entry name" value="Radical_SAM"/>
    <property type="match status" value="1"/>
</dbReference>
<dbReference type="Pfam" id="PF18693">
    <property type="entry name" value="TRAM_2"/>
    <property type="match status" value="1"/>
</dbReference>
<feature type="binding site" evidence="8">
    <location>
        <position position="80"/>
    </location>
    <ligand>
        <name>[4Fe-4S] cluster</name>
        <dbReference type="ChEBI" id="CHEBI:49883"/>
        <label>1</label>
    </ligand>
</feature>
<evidence type="ECO:0000259" key="10">
    <source>
        <dbReference type="PROSITE" id="PS51918"/>
    </source>
</evidence>
<dbReference type="InterPro" id="IPR007197">
    <property type="entry name" value="rSAM"/>
</dbReference>
<feature type="domain" description="MTTase N-terminal" evidence="9">
    <location>
        <begin position="2"/>
        <end position="118"/>
    </location>
</feature>
<dbReference type="AlphaFoldDB" id="A0A212JL11"/>
<keyword evidence="5 8" id="KW-0479">Metal-binding</keyword>
<dbReference type="InterPro" id="IPR013848">
    <property type="entry name" value="Methylthiotransferase_N"/>
</dbReference>
<dbReference type="Gene3D" id="2.40.50.140">
    <property type="entry name" value="Nucleic acid-binding proteins"/>
    <property type="match status" value="1"/>
</dbReference>
<evidence type="ECO:0000256" key="6">
    <source>
        <dbReference type="ARBA" id="ARBA00023004"/>
    </source>
</evidence>
<dbReference type="GO" id="GO:0046872">
    <property type="term" value="F:metal ion binding"/>
    <property type="evidence" value="ECO:0007669"/>
    <property type="project" value="UniProtKB-KW"/>
</dbReference>
<dbReference type="PANTHER" id="PTHR43837">
    <property type="entry name" value="RIBOSOMAL PROTEIN S12 METHYLTHIOTRANSFERASE RIMO"/>
    <property type="match status" value="1"/>
</dbReference>
<comment type="similarity">
    <text evidence="8">Belongs to the methylthiotransferase family. RimO subfamily.</text>
</comment>
<dbReference type="InterPro" id="IPR005840">
    <property type="entry name" value="Ribosomal_uS12_MeSTrfase_RimO"/>
</dbReference>
<comment type="cofactor">
    <cofactor evidence="8">
        <name>[4Fe-4S] cluster</name>
        <dbReference type="ChEBI" id="CHEBI:49883"/>
    </cofactor>
    <text evidence="8">Binds 2 [4Fe-4S] clusters. One cluster is coordinated with 3 cysteines and an exchangeable S-adenosyl-L-methionine.</text>
</comment>
<keyword evidence="3 8" id="KW-0808">Transferase</keyword>
<dbReference type="GO" id="GO:0005840">
    <property type="term" value="C:ribosome"/>
    <property type="evidence" value="ECO:0007669"/>
    <property type="project" value="UniProtKB-KW"/>
</dbReference>
<dbReference type="InterPro" id="IPR038135">
    <property type="entry name" value="Methylthiotransferase_N_sf"/>
</dbReference>
<evidence type="ECO:0000256" key="5">
    <source>
        <dbReference type="ARBA" id="ARBA00022723"/>
    </source>
</evidence>
<proteinExistence type="inferred from homology"/>
<dbReference type="PROSITE" id="PS51449">
    <property type="entry name" value="MTTASE_N"/>
    <property type="match status" value="1"/>
</dbReference>
<keyword evidence="6 8" id="KW-0408">Iron</keyword>
<dbReference type="GO" id="GO:0051539">
    <property type="term" value="F:4 iron, 4 sulfur cluster binding"/>
    <property type="evidence" value="ECO:0007669"/>
    <property type="project" value="UniProtKB-UniRule"/>
</dbReference>
<evidence type="ECO:0000256" key="1">
    <source>
        <dbReference type="ARBA" id="ARBA00022485"/>
    </source>
</evidence>
<dbReference type="SFLD" id="SFLDG01061">
    <property type="entry name" value="methylthiotransferase"/>
    <property type="match status" value="1"/>
</dbReference>
<name>A0A212JL11_9DELT</name>
<dbReference type="HAMAP" id="MF_01865">
    <property type="entry name" value="MTTase_RimO"/>
    <property type="match status" value="1"/>
</dbReference>
<dbReference type="InterPro" id="IPR020612">
    <property type="entry name" value="Methylthiotransferase_CS"/>
</dbReference>
<gene>
    <name evidence="8 11" type="primary">rimO</name>
    <name evidence="11" type="ORF">KL86DPRO_11724</name>
</gene>
<dbReference type="InterPro" id="IPR058240">
    <property type="entry name" value="rSAM_sf"/>
</dbReference>
<dbReference type="PROSITE" id="PS51918">
    <property type="entry name" value="RADICAL_SAM"/>
    <property type="match status" value="1"/>
</dbReference>
<dbReference type="GO" id="GO:0103039">
    <property type="term" value="F:protein methylthiotransferase activity"/>
    <property type="evidence" value="ECO:0007669"/>
    <property type="project" value="UniProtKB-EC"/>
</dbReference>
<evidence type="ECO:0000256" key="2">
    <source>
        <dbReference type="ARBA" id="ARBA00022490"/>
    </source>
</evidence>
<dbReference type="InterPro" id="IPR012340">
    <property type="entry name" value="NA-bd_OB-fold"/>
</dbReference>
<keyword evidence="7 8" id="KW-0411">Iron-sulfur</keyword>
<dbReference type="GO" id="GO:0006400">
    <property type="term" value="P:tRNA modification"/>
    <property type="evidence" value="ECO:0007669"/>
    <property type="project" value="InterPro"/>
</dbReference>
<evidence type="ECO:0000256" key="7">
    <source>
        <dbReference type="ARBA" id="ARBA00023014"/>
    </source>
</evidence>
<dbReference type="SMART" id="SM00729">
    <property type="entry name" value="Elp3"/>
    <property type="match status" value="1"/>
</dbReference>
<evidence type="ECO:0000313" key="11">
    <source>
        <dbReference type="EMBL" id="SBW00107.1"/>
    </source>
</evidence>
<comment type="catalytic activity">
    <reaction evidence="8">
        <text>L-aspartate(89)-[ribosomal protein uS12]-hydrogen + (sulfur carrier)-SH + AH2 + 2 S-adenosyl-L-methionine = 3-methylsulfanyl-L-aspartate(89)-[ribosomal protein uS12]-hydrogen + (sulfur carrier)-H + 5'-deoxyadenosine + L-methionine + A + S-adenosyl-L-homocysteine + 2 H(+)</text>
        <dbReference type="Rhea" id="RHEA:37087"/>
        <dbReference type="Rhea" id="RHEA-COMP:10460"/>
        <dbReference type="Rhea" id="RHEA-COMP:10461"/>
        <dbReference type="Rhea" id="RHEA-COMP:14737"/>
        <dbReference type="Rhea" id="RHEA-COMP:14739"/>
        <dbReference type="ChEBI" id="CHEBI:13193"/>
        <dbReference type="ChEBI" id="CHEBI:15378"/>
        <dbReference type="ChEBI" id="CHEBI:17319"/>
        <dbReference type="ChEBI" id="CHEBI:17499"/>
        <dbReference type="ChEBI" id="CHEBI:29917"/>
        <dbReference type="ChEBI" id="CHEBI:29961"/>
        <dbReference type="ChEBI" id="CHEBI:57844"/>
        <dbReference type="ChEBI" id="CHEBI:57856"/>
        <dbReference type="ChEBI" id="CHEBI:59789"/>
        <dbReference type="ChEBI" id="CHEBI:64428"/>
        <dbReference type="ChEBI" id="CHEBI:73599"/>
        <dbReference type="EC" id="2.8.4.4"/>
    </reaction>
</comment>
<dbReference type="Gene3D" id="3.40.50.12160">
    <property type="entry name" value="Methylthiotransferase, N-terminal domain"/>
    <property type="match status" value="1"/>
</dbReference>
<feature type="binding site" evidence="8">
    <location>
        <position position="11"/>
    </location>
    <ligand>
        <name>[4Fe-4S] cluster</name>
        <dbReference type="ChEBI" id="CHEBI:49883"/>
        <label>1</label>
    </ligand>
</feature>
<dbReference type="NCBIfam" id="TIGR01125">
    <property type="entry name" value="30S ribosomal protein S12 methylthiotransferase RimO"/>
    <property type="match status" value="1"/>
</dbReference>
<comment type="subcellular location">
    <subcellularLocation>
        <location evidence="8">Cytoplasm</location>
    </subcellularLocation>
</comment>
<dbReference type="Gene3D" id="3.80.30.20">
    <property type="entry name" value="tm_1862 like domain"/>
    <property type="match status" value="1"/>
</dbReference>
<dbReference type="GO" id="GO:0035599">
    <property type="term" value="F:aspartic acid methylthiotransferase activity"/>
    <property type="evidence" value="ECO:0007669"/>
    <property type="project" value="TreeGrafter"/>
</dbReference>
<dbReference type="CDD" id="cd01335">
    <property type="entry name" value="Radical_SAM"/>
    <property type="match status" value="1"/>
</dbReference>
<keyword evidence="2 8" id="KW-0963">Cytoplasm</keyword>
<dbReference type="NCBIfam" id="TIGR00089">
    <property type="entry name" value="MiaB/RimO family radical SAM methylthiotransferase"/>
    <property type="match status" value="1"/>
</dbReference>
<dbReference type="InterPro" id="IPR023404">
    <property type="entry name" value="rSAM_horseshoe"/>
</dbReference>
<dbReference type="SUPFAM" id="SSF102114">
    <property type="entry name" value="Radical SAM enzymes"/>
    <property type="match status" value="1"/>
</dbReference>
<sequence length="442" mass="48461">MANIYSVSLGCPKNRVDTERLLASIPNMTVVESMDAADCVIINTCAFIDPAIRESVSVIAESIVDAGDLRPKPLLAVAGCLVGRYGAAELAPELPEVDLWLDNRALDSWPETLRAAMAAHGIDVSGQCAGTRFLSTGPSYAWLKISDGCDHTCSFCTIPFIRGKFHSTPQDVLVREAAELLGLGARELILVAQDTTAWGKDLPKDLPGEKGLMALMERLLPLKGLDWLRILYMYPAGLSREFLTFLRDVGRPFVPYFDVPVQHAHPDVLARMGRPFARDPEKALDRVREFFPEAALRTSIIVGFPGETDAHFKTLYDFVERTRFLHLGVFAYQAEAGTAAAAMPDQVPDAVKEERRAALMELQAGTSEELLEDFVGESMDILVDAPHPEWPGLFTGRAWFQAPEIDGLTYISGPGVAAGRMVRADIVESRVYDLVGLAEPEE</sequence>
<organism evidence="11">
    <name type="scientific">uncultured delta proteobacterium</name>
    <dbReference type="NCBI Taxonomy" id="34034"/>
    <lineage>
        <taxon>Bacteria</taxon>
        <taxon>Deltaproteobacteria</taxon>
        <taxon>environmental samples</taxon>
    </lineage>
</organism>
<keyword evidence="11" id="KW-0687">Ribonucleoprotein</keyword>
<evidence type="ECO:0000256" key="3">
    <source>
        <dbReference type="ARBA" id="ARBA00022679"/>
    </source>
</evidence>
<dbReference type="InterPro" id="IPR005839">
    <property type="entry name" value="Methylthiotransferase"/>
</dbReference>
<dbReference type="PROSITE" id="PS01278">
    <property type="entry name" value="MTTASE_RADICAL"/>
    <property type="match status" value="1"/>
</dbReference>
<feature type="binding site" evidence="8">
    <location>
        <position position="45"/>
    </location>
    <ligand>
        <name>[4Fe-4S] cluster</name>
        <dbReference type="ChEBI" id="CHEBI:49883"/>
        <label>1</label>
    </ligand>
</feature>
<evidence type="ECO:0000256" key="4">
    <source>
        <dbReference type="ARBA" id="ARBA00022691"/>
    </source>
</evidence>
<feature type="binding site" evidence="8">
    <location>
        <position position="156"/>
    </location>
    <ligand>
        <name>[4Fe-4S] cluster</name>
        <dbReference type="ChEBI" id="CHEBI:49883"/>
        <label>2</label>
        <note>4Fe-4S-S-AdoMet</note>
    </ligand>
</feature>
<evidence type="ECO:0000256" key="8">
    <source>
        <dbReference type="HAMAP-Rule" id="MF_01865"/>
    </source>
</evidence>
<dbReference type="Pfam" id="PF00919">
    <property type="entry name" value="UPF0004"/>
    <property type="match status" value="1"/>
</dbReference>
<dbReference type="EC" id="2.8.4.4" evidence="8"/>
<evidence type="ECO:0000259" key="9">
    <source>
        <dbReference type="PROSITE" id="PS51449"/>
    </source>
</evidence>
<dbReference type="PANTHER" id="PTHR43837:SF1">
    <property type="entry name" value="RIBOSOMAL PROTEIN US12 METHYLTHIOTRANSFERASE RIMO"/>
    <property type="match status" value="1"/>
</dbReference>